<feature type="transmembrane region" description="Helical" evidence="6">
    <location>
        <begin position="52"/>
        <end position="70"/>
    </location>
</feature>
<evidence type="ECO:0000256" key="6">
    <source>
        <dbReference type="SAM" id="Phobius"/>
    </source>
</evidence>
<dbReference type="Proteomes" id="UP000266188">
    <property type="component" value="Unassembled WGS sequence"/>
</dbReference>
<keyword evidence="5 6" id="KW-0472">Membrane</keyword>
<evidence type="ECO:0000256" key="1">
    <source>
        <dbReference type="ARBA" id="ARBA00004141"/>
    </source>
</evidence>
<sequence>MKAEEPEQDLEMGIDDEKQVESDVEVIRRQQGHTPLDPHLDKRLDRKFDLHIIPWIFGIWLLAFIDRSNIGNAKIDGLTEDLDMETGTKFNVALLVFFIPYIVVDVPCNWIVKHVKAGIFLPTLITLWGLVCTFVGFTKSYGGLVAGRFFLGMFEGGLLGGILTPDGLSYWYVLLRGSFIGRLWWFTCVGPGKN</sequence>
<dbReference type="STRING" id="2070753.A0A3A2ZGT5"/>
<dbReference type="GO" id="GO:0022857">
    <property type="term" value="F:transmembrane transporter activity"/>
    <property type="evidence" value="ECO:0007669"/>
    <property type="project" value="TreeGrafter"/>
</dbReference>
<keyword evidence="2" id="KW-0813">Transport</keyword>
<keyword evidence="4 6" id="KW-1133">Transmembrane helix</keyword>
<accession>A0A3A2ZGT5</accession>
<evidence type="ECO:0000313" key="7">
    <source>
        <dbReference type="EMBL" id="RJE18534.1"/>
    </source>
</evidence>
<evidence type="ECO:0000313" key="8">
    <source>
        <dbReference type="Proteomes" id="UP000266188"/>
    </source>
</evidence>
<dbReference type="AlphaFoldDB" id="A0A3A2ZGT5"/>
<feature type="transmembrane region" description="Helical" evidence="6">
    <location>
        <begin position="149"/>
        <end position="173"/>
    </location>
</feature>
<name>A0A3A2ZGT5_9EURO</name>
<dbReference type="GO" id="GO:0016020">
    <property type="term" value="C:membrane"/>
    <property type="evidence" value="ECO:0007669"/>
    <property type="project" value="UniProtKB-SubCell"/>
</dbReference>
<comment type="subcellular location">
    <subcellularLocation>
        <location evidence="1">Membrane</location>
        <topology evidence="1">Multi-pass membrane protein</topology>
    </subcellularLocation>
</comment>
<proteinExistence type="predicted"/>
<evidence type="ECO:0000256" key="3">
    <source>
        <dbReference type="ARBA" id="ARBA00022692"/>
    </source>
</evidence>
<feature type="transmembrane region" description="Helical" evidence="6">
    <location>
        <begin position="90"/>
        <end position="112"/>
    </location>
</feature>
<dbReference type="Gene3D" id="1.20.1250.20">
    <property type="entry name" value="MFS general substrate transporter like domains"/>
    <property type="match status" value="1"/>
</dbReference>
<evidence type="ECO:0000256" key="2">
    <source>
        <dbReference type="ARBA" id="ARBA00022448"/>
    </source>
</evidence>
<keyword evidence="8" id="KW-1185">Reference proteome</keyword>
<dbReference type="PANTHER" id="PTHR43791:SF5">
    <property type="entry name" value="MAJOR FACILITATOR SUPERFAMILY (MFS) PROFILE DOMAIN-CONTAINING PROTEIN"/>
    <property type="match status" value="1"/>
</dbReference>
<reference evidence="8" key="1">
    <citation type="submission" date="2017-02" db="EMBL/GenBank/DDBJ databases">
        <authorList>
            <person name="Tafer H."/>
            <person name="Lopandic K."/>
        </authorList>
    </citation>
    <scope>NUCLEOTIDE SEQUENCE [LARGE SCALE GENOMIC DNA]</scope>
    <source>
        <strain evidence="8">CBS 366.77</strain>
    </source>
</reference>
<organism evidence="7 8">
    <name type="scientific">Aspergillus sclerotialis</name>
    <dbReference type="NCBI Taxonomy" id="2070753"/>
    <lineage>
        <taxon>Eukaryota</taxon>
        <taxon>Fungi</taxon>
        <taxon>Dikarya</taxon>
        <taxon>Ascomycota</taxon>
        <taxon>Pezizomycotina</taxon>
        <taxon>Eurotiomycetes</taxon>
        <taxon>Eurotiomycetidae</taxon>
        <taxon>Eurotiales</taxon>
        <taxon>Aspergillaceae</taxon>
        <taxon>Aspergillus</taxon>
        <taxon>Aspergillus subgen. Polypaecilum</taxon>
    </lineage>
</organism>
<gene>
    <name evidence="7" type="ORF">PHISCL_09127</name>
</gene>
<protein>
    <submittedName>
        <fullName evidence="7">Major Facilitator Superfamily</fullName>
    </submittedName>
</protein>
<dbReference type="OrthoDB" id="9971669at2759"/>
<dbReference type="InterPro" id="IPR036259">
    <property type="entry name" value="MFS_trans_sf"/>
</dbReference>
<dbReference type="EMBL" id="MVGC01000535">
    <property type="protein sequence ID" value="RJE18534.1"/>
    <property type="molecule type" value="Genomic_DNA"/>
</dbReference>
<evidence type="ECO:0000256" key="5">
    <source>
        <dbReference type="ARBA" id="ARBA00023136"/>
    </source>
</evidence>
<feature type="transmembrane region" description="Helical" evidence="6">
    <location>
        <begin position="119"/>
        <end position="137"/>
    </location>
</feature>
<keyword evidence="3 6" id="KW-0812">Transmembrane</keyword>
<comment type="caution">
    <text evidence="7">The sequence shown here is derived from an EMBL/GenBank/DDBJ whole genome shotgun (WGS) entry which is preliminary data.</text>
</comment>
<evidence type="ECO:0000256" key="4">
    <source>
        <dbReference type="ARBA" id="ARBA00022989"/>
    </source>
</evidence>
<dbReference type="PANTHER" id="PTHR43791">
    <property type="entry name" value="PERMEASE-RELATED"/>
    <property type="match status" value="1"/>
</dbReference>
<dbReference type="SUPFAM" id="SSF103473">
    <property type="entry name" value="MFS general substrate transporter"/>
    <property type="match status" value="1"/>
</dbReference>